<reference evidence="2" key="1">
    <citation type="journal article" date="2022" name="Int. J. Mol. Sci.">
        <title>Draft Genome of Tanacetum Coccineum: Genomic Comparison of Closely Related Tanacetum-Family Plants.</title>
        <authorList>
            <person name="Yamashiro T."/>
            <person name="Shiraishi A."/>
            <person name="Nakayama K."/>
            <person name="Satake H."/>
        </authorList>
    </citation>
    <scope>NUCLEOTIDE SEQUENCE</scope>
</reference>
<proteinExistence type="predicted"/>
<dbReference type="PROSITE" id="PS00109">
    <property type="entry name" value="PROTEIN_KINASE_TYR"/>
    <property type="match status" value="1"/>
</dbReference>
<evidence type="ECO:0000313" key="2">
    <source>
        <dbReference type="EMBL" id="GJS62690.1"/>
    </source>
</evidence>
<reference evidence="2" key="2">
    <citation type="submission" date="2022-01" db="EMBL/GenBank/DDBJ databases">
        <authorList>
            <person name="Yamashiro T."/>
            <person name="Shiraishi A."/>
            <person name="Satake H."/>
            <person name="Nakayama K."/>
        </authorList>
    </citation>
    <scope>NUCLEOTIDE SEQUENCE</scope>
</reference>
<dbReference type="PROSITE" id="PS50011">
    <property type="entry name" value="PROTEIN_KINASE_DOM"/>
    <property type="match status" value="1"/>
</dbReference>
<dbReference type="PANTHER" id="PTHR27003">
    <property type="entry name" value="OS07G0166700 PROTEIN"/>
    <property type="match status" value="1"/>
</dbReference>
<dbReference type="Pfam" id="PF07714">
    <property type="entry name" value="PK_Tyr_Ser-Thr"/>
    <property type="match status" value="1"/>
</dbReference>
<organism evidence="2 3">
    <name type="scientific">Tanacetum coccineum</name>
    <dbReference type="NCBI Taxonomy" id="301880"/>
    <lineage>
        <taxon>Eukaryota</taxon>
        <taxon>Viridiplantae</taxon>
        <taxon>Streptophyta</taxon>
        <taxon>Embryophyta</taxon>
        <taxon>Tracheophyta</taxon>
        <taxon>Spermatophyta</taxon>
        <taxon>Magnoliopsida</taxon>
        <taxon>eudicotyledons</taxon>
        <taxon>Gunneridae</taxon>
        <taxon>Pentapetalae</taxon>
        <taxon>asterids</taxon>
        <taxon>campanulids</taxon>
        <taxon>Asterales</taxon>
        <taxon>Asteraceae</taxon>
        <taxon>Asteroideae</taxon>
        <taxon>Anthemideae</taxon>
        <taxon>Anthemidinae</taxon>
        <taxon>Tanacetum</taxon>
    </lineage>
</organism>
<evidence type="ECO:0000313" key="3">
    <source>
        <dbReference type="Proteomes" id="UP001151760"/>
    </source>
</evidence>
<dbReference type="InterPro" id="IPR000719">
    <property type="entry name" value="Prot_kinase_dom"/>
</dbReference>
<evidence type="ECO:0000259" key="1">
    <source>
        <dbReference type="PROSITE" id="PS50011"/>
    </source>
</evidence>
<dbReference type="Gene3D" id="1.10.510.10">
    <property type="entry name" value="Transferase(Phosphotransferase) domain 1"/>
    <property type="match status" value="1"/>
</dbReference>
<dbReference type="Proteomes" id="UP001151760">
    <property type="component" value="Unassembled WGS sequence"/>
</dbReference>
<dbReference type="EMBL" id="BQNB010009377">
    <property type="protein sequence ID" value="GJS62690.1"/>
    <property type="molecule type" value="Genomic_DNA"/>
</dbReference>
<dbReference type="PANTHER" id="PTHR27003:SF471">
    <property type="entry name" value="VASCULAR ENDOTHELIAL GROWTH FACTOR RECEPTOR 2 (VEGFR2)-RELATED"/>
    <property type="match status" value="1"/>
</dbReference>
<name>A0ABQ4XCD7_9ASTR</name>
<feature type="domain" description="Protein kinase" evidence="1">
    <location>
        <begin position="1"/>
        <end position="234"/>
    </location>
</feature>
<dbReference type="InterPro" id="IPR008266">
    <property type="entry name" value="Tyr_kinase_AS"/>
</dbReference>
<dbReference type="SUPFAM" id="SSF56112">
    <property type="entry name" value="Protein kinase-like (PK-like)"/>
    <property type="match status" value="1"/>
</dbReference>
<dbReference type="InterPro" id="IPR011009">
    <property type="entry name" value="Kinase-like_dom_sf"/>
</dbReference>
<dbReference type="InterPro" id="IPR001245">
    <property type="entry name" value="Ser-Thr/Tyr_kinase_cat_dom"/>
</dbReference>
<protein>
    <submittedName>
        <fullName evidence="2">Kinase-like domain, phloem protein 2-like protein</fullName>
    </submittedName>
</protein>
<dbReference type="InterPro" id="IPR045272">
    <property type="entry name" value="ANXUR1/2-like"/>
</dbReference>
<comment type="caution">
    <text evidence="2">The sequence shown here is derived from an EMBL/GenBank/DDBJ whole genome shotgun (WGS) entry which is preliminary data.</text>
</comment>
<accession>A0ABQ4XCD7</accession>
<gene>
    <name evidence="2" type="ORF">Tco_0657474</name>
</gene>
<sequence>MLKFPPGYCDEEDEKIIVYDYASRGSLDKYLSDDSLTWVMRLKICIDIAIGLEFLHGTVSSPQMVIHRDISSTNILLFDDWKAKICDFGHSLVCLTNQNVDYIIDNVTGTIGYRDPLHSKTGFLIKESDIFSLGAVFFDILSSKKLDDEYFYLPFLAKHHYHVGKLDKRERRPTADEVVIQLKKSLEFQEDYEKWEPKLPKDYKEIIEMSKFPEIYSTIKKEDLYIIFSKGILL</sequence>
<keyword evidence="3" id="KW-1185">Reference proteome</keyword>